<name>A0ABR9QH39_9BACI</name>
<protein>
    <submittedName>
        <fullName evidence="2">DinB family protein</fullName>
    </submittedName>
</protein>
<evidence type="ECO:0000259" key="1">
    <source>
        <dbReference type="Pfam" id="PF12867"/>
    </source>
</evidence>
<feature type="domain" description="DinB-like" evidence="1">
    <location>
        <begin position="20"/>
        <end position="155"/>
    </location>
</feature>
<dbReference type="Pfam" id="PF12867">
    <property type="entry name" value="DinB_2"/>
    <property type="match status" value="1"/>
</dbReference>
<accession>A0ABR9QH39</accession>
<dbReference type="EMBL" id="JADCLJ010000018">
    <property type="protein sequence ID" value="MBE4907805.1"/>
    <property type="molecule type" value="Genomic_DNA"/>
</dbReference>
<evidence type="ECO:0000313" key="2">
    <source>
        <dbReference type="EMBL" id="MBE4907805.1"/>
    </source>
</evidence>
<organism evidence="2 3">
    <name type="scientific">Litchfieldia luteola</name>
    <dbReference type="NCBI Taxonomy" id="682179"/>
    <lineage>
        <taxon>Bacteria</taxon>
        <taxon>Bacillati</taxon>
        <taxon>Bacillota</taxon>
        <taxon>Bacilli</taxon>
        <taxon>Bacillales</taxon>
        <taxon>Bacillaceae</taxon>
        <taxon>Litchfieldia</taxon>
    </lineage>
</organism>
<sequence>MRDTKAVITSYGEFSKWLISLKELSNEEWIKPIAEGKWSVREMISHFMNWDNYIIATVVPLVKDGEPFGFPEFESFNKLASSYATSGISKDDLLDEVILTRNHLVQVLKDMPEEVITKSLPVGGHTHCPHTGEPYSLIYIIQEFIEHDLHHKRQLQGVLK</sequence>
<gene>
    <name evidence="2" type="ORF">IMZ08_07030</name>
</gene>
<dbReference type="RefSeq" id="WP_193535279.1">
    <property type="nucleotide sequence ID" value="NZ_JADCLJ010000018.1"/>
</dbReference>
<reference evidence="2 3" key="1">
    <citation type="submission" date="2020-10" db="EMBL/GenBank/DDBJ databases">
        <title>Bacillus sp. HD4P25, an endophyte from a halophyte.</title>
        <authorList>
            <person name="Sun J.-Q."/>
        </authorList>
    </citation>
    <scope>NUCLEOTIDE SEQUENCE [LARGE SCALE GENOMIC DNA]</scope>
    <source>
        <strain evidence="2 3">YIM 93174</strain>
    </source>
</reference>
<dbReference type="InterPro" id="IPR034660">
    <property type="entry name" value="DinB/YfiT-like"/>
</dbReference>
<proteinExistence type="predicted"/>
<dbReference type="Proteomes" id="UP001516662">
    <property type="component" value="Unassembled WGS sequence"/>
</dbReference>
<dbReference type="Gene3D" id="1.20.120.450">
    <property type="entry name" value="dinb family like domain"/>
    <property type="match status" value="1"/>
</dbReference>
<dbReference type="InterPro" id="IPR024775">
    <property type="entry name" value="DinB-like"/>
</dbReference>
<comment type="caution">
    <text evidence="2">The sequence shown here is derived from an EMBL/GenBank/DDBJ whole genome shotgun (WGS) entry which is preliminary data.</text>
</comment>
<dbReference type="SUPFAM" id="SSF109854">
    <property type="entry name" value="DinB/YfiT-like putative metalloenzymes"/>
    <property type="match status" value="1"/>
</dbReference>
<keyword evidence="3" id="KW-1185">Reference proteome</keyword>
<evidence type="ECO:0000313" key="3">
    <source>
        <dbReference type="Proteomes" id="UP001516662"/>
    </source>
</evidence>